<dbReference type="EMBL" id="GL732601">
    <property type="protein sequence ID" value="EFX72243.1"/>
    <property type="molecule type" value="Genomic_DNA"/>
</dbReference>
<dbReference type="HOGENOM" id="CLU_2742638_0_0_1"/>
<dbReference type="InParanoid" id="E9H7U4"/>
<organism evidence="1 2">
    <name type="scientific">Daphnia pulex</name>
    <name type="common">Water flea</name>
    <dbReference type="NCBI Taxonomy" id="6669"/>
    <lineage>
        <taxon>Eukaryota</taxon>
        <taxon>Metazoa</taxon>
        <taxon>Ecdysozoa</taxon>
        <taxon>Arthropoda</taxon>
        <taxon>Crustacea</taxon>
        <taxon>Branchiopoda</taxon>
        <taxon>Diplostraca</taxon>
        <taxon>Cladocera</taxon>
        <taxon>Anomopoda</taxon>
        <taxon>Daphniidae</taxon>
        <taxon>Daphnia</taxon>
    </lineage>
</organism>
<name>E9H7U4_DAPPU</name>
<keyword evidence="2" id="KW-1185">Reference proteome</keyword>
<accession>E9H7U4</accession>
<dbReference type="PhylomeDB" id="E9H7U4"/>
<proteinExistence type="predicted"/>
<evidence type="ECO:0000313" key="2">
    <source>
        <dbReference type="Proteomes" id="UP000000305"/>
    </source>
</evidence>
<gene>
    <name evidence="1" type="ORF">DAPPUDRAFT_254757</name>
</gene>
<sequence length="71" mass="8560">MFLVFLFWFHLITRKRILRLKYLETMLSTTSRFQKLNLSIPTRFQQIGQTKPEAERFGNHAVHRVQIPEAE</sequence>
<evidence type="ECO:0000313" key="1">
    <source>
        <dbReference type="EMBL" id="EFX72243.1"/>
    </source>
</evidence>
<dbReference type="Proteomes" id="UP000000305">
    <property type="component" value="Unassembled WGS sequence"/>
</dbReference>
<protein>
    <submittedName>
        <fullName evidence="1">Uncharacterized protein</fullName>
    </submittedName>
</protein>
<dbReference type="KEGG" id="dpx:DAPPUDRAFT_254757"/>
<dbReference type="AlphaFoldDB" id="E9H7U4"/>
<reference evidence="1 2" key="1">
    <citation type="journal article" date="2011" name="Science">
        <title>The ecoresponsive genome of Daphnia pulex.</title>
        <authorList>
            <person name="Colbourne J.K."/>
            <person name="Pfrender M.E."/>
            <person name="Gilbert D."/>
            <person name="Thomas W.K."/>
            <person name="Tucker A."/>
            <person name="Oakley T.H."/>
            <person name="Tokishita S."/>
            <person name="Aerts A."/>
            <person name="Arnold G.J."/>
            <person name="Basu M.K."/>
            <person name="Bauer D.J."/>
            <person name="Caceres C.E."/>
            <person name="Carmel L."/>
            <person name="Casola C."/>
            <person name="Choi J.H."/>
            <person name="Detter J.C."/>
            <person name="Dong Q."/>
            <person name="Dusheyko S."/>
            <person name="Eads B.D."/>
            <person name="Frohlich T."/>
            <person name="Geiler-Samerotte K.A."/>
            <person name="Gerlach D."/>
            <person name="Hatcher P."/>
            <person name="Jogdeo S."/>
            <person name="Krijgsveld J."/>
            <person name="Kriventseva E.V."/>
            <person name="Kultz D."/>
            <person name="Laforsch C."/>
            <person name="Lindquist E."/>
            <person name="Lopez J."/>
            <person name="Manak J.R."/>
            <person name="Muller J."/>
            <person name="Pangilinan J."/>
            <person name="Patwardhan R.P."/>
            <person name="Pitluck S."/>
            <person name="Pritham E.J."/>
            <person name="Rechtsteiner A."/>
            <person name="Rho M."/>
            <person name="Rogozin I.B."/>
            <person name="Sakarya O."/>
            <person name="Salamov A."/>
            <person name="Schaack S."/>
            <person name="Shapiro H."/>
            <person name="Shiga Y."/>
            <person name="Skalitzky C."/>
            <person name="Smith Z."/>
            <person name="Souvorov A."/>
            <person name="Sung W."/>
            <person name="Tang Z."/>
            <person name="Tsuchiya D."/>
            <person name="Tu H."/>
            <person name="Vos H."/>
            <person name="Wang M."/>
            <person name="Wolf Y.I."/>
            <person name="Yamagata H."/>
            <person name="Yamada T."/>
            <person name="Ye Y."/>
            <person name="Shaw J.R."/>
            <person name="Andrews J."/>
            <person name="Crease T.J."/>
            <person name="Tang H."/>
            <person name="Lucas S.M."/>
            <person name="Robertson H.M."/>
            <person name="Bork P."/>
            <person name="Koonin E.V."/>
            <person name="Zdobnov E.M."/>
            <person name="Grigoriev I.V."/>
            <person name="Lynch M."/>
            <person name="Boore J.L."/>
        </authorList>
    </citation>
    <scope>NUCLEOTIDE SEQUENCE [LARGE SCALE GENOMIC DNA]</scope>
</reference>